<gene>
    <name evidence="2" type="ORF">PPGU16_52610</name>
</gene>
<dbReference type="KEGG" id="plad:PPGU16_52610"/>
<sequence length="133" mass="14415">MSTRIPQQLIDAQAASTRQLFSFSSKAFEGLENLTVLNLQVFKATLAENQALAMKAVTARPGELVALSASLVKPTAEKFAAYSRHVREILSEVQGGFSTTLQSQVQQHQRDAKVFVENLTKHAATGNDVVLTG</sequence>
<dbReference type="NCBIfam" id="TIGR01841">
    <property type="entry name" value="phasin"/>
    <property type="match status" value="1"/>
</dbReference>
<dbReference type="Pfam" id="PF09361">
    <property type="entry name" value="Phasin_2"/>
    <property type="match status" value="1"/>
</dbReference>
<feature type="domain" description="Phasin" evidence="1">
    <location>
        <begin position="7"/>
        <end position="105"/>
    </location>
</feature>
<organism evidence="2 3">
    <name type="scientific">Paraburkholderia largidicola</name>
    <dbReference type="NCBI Taxonomy" id="3014751"/>
    <lineage>
        <taxon>Bacteria</taxon>
        <taxon>Pseudomonadati</taxon>
        <taxon>Pseudomonadota</taxon>
        <taxon>Betaproteobacteria</taxon>
        <taxon>Burkholderiales</taxon>
        <taxon>Burkholderiaceae</taxon>
        <taxon>Paraburkholderia</taxon>
    </lineage>
</organism>
<dbReference type="InterPro" id="IPR018968">
    <property type="entry name" value="Phasin"/>
</dbReference>
<dbReference type="InterPro" id="IPR010127">
    <property type="entry name" value="Phasin_subfam-1"/>
</dbReference>
<evidence type="ECO:0000313" key="3">
    <source>
        <dbReference type="Proteomes" id="UP000510888"/>
    </source>
</evidence>
<evidence type="ECO:0000259" key="1">
    <source>
        <dbReference type="Pfam" id="PF09361"/>
    </source>
</evidence>
<keyword evidence="3" id="KW-1185">Reference proteome</keyword>
<evidence type="ECO:0000313" key="2">
    <source>
        <dbReference type="EMBL" id="BCF92194.1"/>
    </source>
</evidence>
<name>A0A7I8BU09_9BURK</name>
<proteinExistence type="predicted"/>
<reference evidence="2 3" key="1">
    <citation type="journal article" date="2020" name="Genes (Basel)">
        <title>Genomic Comparison of Insect Gut Symbionts from Divergent Burkholderia Subclades.</title>
        <authorList>
            <person name="Takeshita K."/>
            <person name="Kikuchi Y."/>
        </authorList>
    </citation>
    <scope>NUCLEOTIDE SEQUENCE [LARGE SCALE GENOMIC DNA]</scope>
    <source>
        <strain evidence="2 3">PGU16</strain>
    </source>
</reference>
<protein>
    <recommendedName>
        <fullName evidence="1">Phasin domain-containing protein</fullName>
    </recommendedName>
</protein>
<dbReference type="AlphaFoldDB" id="A0A7I8BU09"/>
<dbReference type="Proteomes" id="UP000510888">
    <property type="component" value="Chromosome 2"/>
</dbReference>
<dbReference type="EMBL" id="AP023175">
    <property type="protein sequence ID" value="BCF92194.1"/>
    <property type="molecule type" value="Genomic_DNA"/>
</dbReference>
<accession>A0A7I8BU09</accession>